<keyword evidence="4 6" id="KW-0479">Metal-binding</keyword>
<evidence type="ECO:0000256" key="5">
    <source>
        <dbReference type="ARBA" id="ARBA00022801"/>
    </source>
</evidence>
<proteinExistence type="inferred from homology"/>
<gene>
    <name evidence="6" type="primary">map</name>
    <name evidence="9" type="ordered locus">STHERM_c10750</name>
</gene>
<comment type="similarity">
    <text evidence="6">Belongs to the peptidase M24A family. Methionine aminopeptidase type 1 subfamily.</text>
</comment>
<evidence type="ECO:0000313" key="10">
    <source>
        <dbReference type="Proteomes" id="UP000001296"/>
    </source>
</evidence>
<comment type="subunit">
    <text evidence="6">Monomer.</text>
</comment>
<organism evidence="9 10">
    <name type="scientific">Winmispira thermophila (strain ATCC 49972 / DSM 6192 / RI 19.B1)</name>
    <name type="common">Spirochaeta thermophila</name>
    <dbReference type="NCBI Taxonomy" id="665571"/>
    <lineage>
        <taxon>Bacteria</taxon>
        <taxon>Pseudomonadati</taxon>
        <taxon>Spirochaetota</taxon>
        <taxon>Spirochaetia</taxon>
        <taxon>Winmispirales</taxon>
        <taxon>Winmispiraceae</taxon>
        <taxon>Winmispira</taxon>
    </lineage>
</organism>
<dbReference type="GO" id="GO:0006508">
    <property type="term" value="P:proteolysis"/>
    <property type="evidence" value="ECO:0007669"/>
    <property type="project" value="UniProtKB-KW"/>
</dbReference>
<dbReference type="EC" id="3.4.11.18" evidence="6 7"/>
<feature type="domain" description="Peptidase M24" evidence="8">
    <location>
        <begin position="17"/>
        <end position="241"/>
    </location>
</feature>
<reference evidence="9 10" key="2">
    <citation type="journal article" date="2010" name="J. Bacteriol.">
        <title>Genome sequence of the polysaccharide-degrading, thermophilic anaerobe Spirochaeta thermophila DSM 6192.</title>
        <authorList>
            <person name="Angelov A."/>
            <person name="Liebl S."/>
            <person name="Ballschmiter M."/>
            <person name="Bomeke M."/>
            <person name="Lehmann R."/>
            <person name="Liesegang H."/>
            <person name="Daniel R."/>
            <person name="Liebl W."/>
        </authorList>
    </citation>
    <scope>NUCLEOTIDE SEQUENCE [LARGE SCALE GENOMIC DNA]</scope>
    <source>
        <strain evidence="10">ATCC 49972 / DSM 6192 / RI 19.B1</strain>
    </source>
</reference>
<feature type="binding site" evidence="6">
    <location>
        <position position="206"/>
    </location>
    <ligand>
        <name>a divalent metal cation</name>
        <dbReference type="ChEBI" id="CHEBI:60240"/>
        <label>2</label>
        <note>catalytic</note>
    </ligand>
</feature>
<dbReference type="NCBIfam" id="TIGR00500">
    <property type="entry name" value="met_pdase_I"/>
    <property type="match status" value="1"/>
</dbReference>
<dbReference type="EMBL" id="CP001698">
    <property type="protein sequence ID" value="ADN02020.1"/>
    <property type="molecule type" value="Genomic_DNA"/>
</dbReference>
<dbReference type="GO" id="GO:0070006">
    <property type="term" value="F:metalloaminopeptidase activity"/>
    <property type="evidence" value="ECO:0007669"/>
    <property type="project" value="UniProtKB-UniRule"/>
</dbReference>
<dbReference type="HAMAP" id="MF_01974">
    <property type="entry name" value="MetAP_1"/>
    <property type="match status" value="1"/>
</dbReference>
<dbReference type="PaxDb" id="665571-STHERM_c10750"/>
<dbReference type="PRINTS" id="PR00599">
    <property type="entry name" value="MAPEPTIDASE"/>
</dbReference>
<feature type="binding site" evidence="6">
    <location>
        <position position="173"/>
    </location>
    <ligand>
        <name>a divalent metal cation</name>
        <dbReference type="ChEBI" id="CHEBI:60240"/>
        <label>2</label>
        <note>catalytic</note>
    </ligand>
</feature>
<dbReference type="HOGENOM" id="CLU_015857_0_0_12"/>
<comment type="catalytic activity">
    <reaction evidence="6 7">
        <text>Release of N-terminal amino acids, preferentially methionine, from peptides and arylamides.</text>
        <dbReference type="EC" id="3.4.11.18"/>
    </reaction>
</comment>
<accession>E0RSN3</accession>
<protein>
    <recommendedName>
        <fullName evidence="6 7">Methionine aminopeptidase</fullName>
        <shortName evidence="6">MAP</shortName>
        <shortName evidence="6">MetAP</shortName>
        <ecNumber evidence="6 7">3.4.11.18</ecNumber>
    </recommendedName>
    <alternativeName>
        <fullName evidence="6">Peptidase M</fullName>
    </alternativeName>
</protein>
<dbReference type="Proteomes" id="UP000001296">
    <property type="component" value="Chromosome"/>
</dbReference>
<reference key="1">
    <citation type="submission" date="2009-08" db="EMBL/GenBank/DDBJ databases">
        <title>The genome sequence of Spirochaeta thermophila DSM6192.</title>
        <authorList>
            <person name="Angelov A."/>
            <person name="Mientus M."/>
            <person name="Wittenberg S."/>
            <person name="Lehmann R."/>
            <person name="Liesegang H."/>
            <person name="Daniel R."/>
            <person name="Liebl W."/>
        </authorList>
    </citation>
    <scope>NUCLEOTIDE SEQUENCE</scope>
    <source>
        <strain>DSM 6192</strain>
    </source>
</reference>
<keyword evidence="5 6" id="KW-0378">Hydrolase</keyword>
<dbReference type="PANTHER" id="PTHR43330">
    <property type="entry name" value="METHIONINE AMINOPEPTIDASE"/>
    <property type="match status" value="1"/>
</dbReference>
<feature type="binding site" evidence="6">
    <location>
        <position position="110"/>
    </location>
    <ligand>
        <name>a divalent metal cation</name>
        <dbReference type="ChEBI" id="CHEBI:60240"/>
        <label>1</label>
    </ligand>
</feature>
<evidence type="ECO:0000256" key="1">
    <source>
        <dbReference type="ARBA" id="ARBA00002521"/>
    </source>
</evidence>
<comment type="cofactor">
    <cofactor evidence="6">
        <name>Co(2+)</name>
        <dbReference type="ChEBI" id="CHEBI:48828"/>
    </cofactor>
    <cofactor evidence="6">
        <name>Zn(2+)</name>
        <dbReference type="ChEBI" id="CHEBI:29105"/>
    </cofactor>
    <cofactor evidence="6">
        <name>Mn(2+)</name>
        <dbReference type="ChEBI" id="CHEBI:29035"/>
    </cofactor>
    <cofactor evidence="6">
        <name>Fe(2+)</name>
        <dbReference type="ChEBI" id="CHEBI:29033"/>
    </cofactor>
    <text evidence="6">Binds 2 divalent metal cations per subunit. Has a high-affinity and a low affinity metal-binding site. The true nature of the physiological cofactor is under debate. The enzyme is active with cobalt, zinc, manganese or divalent iron ions. Most likely, methionine aminopeptidases function as mononuclear Fe(2+)-metalloproteases under physiological conditions, and the catalytically relevant metal-binding site has been assigned to the histidine-containing high-affinity site.</text>
</comment>
<feature type="binding site" evidence="6">
    <location>
        <position position="180"/>
    </location>
    <ligand>
        <name>substrate</name>
    </ligand>
</feature>
<feature type="binding site" evidence="6">
    <location>
        <position position="99"/>
    </location>
    <ligand>
        <name>a divalent metal cation</name>
        <dbReference type="ChEBI" id="CHEBI:60240"/>
        <label>1</label>
    </ligand>
</feature>
<dbReference type="InterPro" id="IPR001714">
    <property type="entry name" value="Pept_M24_MAP"/>
</dbReference>
<sequence length="267" mass="29562">MRHLSYGPLKTPVEVTCIRRSCRFIEVLFRHIKPMVRPGVNMKELLHICELAMARKKVRPSLELDAGFPYPVSFCLNDVAAHGVPADYVLRDNDLLTIDITVALEGWHGDGAWTYISGKVDEEGRALVRAAWRCTMAGIRAAVAGGFVRDIGAAIEEEASRVGCSVIPDFAGHGIGRAYHEEPLIYHHGIPGTGLKIVPGMVFTIEPIVTFGRPEVFKDGTGGFRMRDGSKTAQFEHTVAVFPHHTEILTLGRRQYGDDLLKEDLFL</sequence>
<dbReference type="eggNOG" id="COG0024">
    <property type="taxonomic scope" value="Bacteria"/>
</dbReference>
<evidence type="ECO:0000259" key="8">
    <source>
        <dbReference type="Pfam" id="PF00557"/>
    </source>
</evidence>
<dbReference type="GO" id="GO:0046872">
    <property type="term" value="F:metal ion binding"/>
    <property type="evidence" value="ECO:0007669"/>
    <property type="project" value="UniProtKB-UniRule"/>
</dbReference>
<dbReference type="GO" id="GO:0005829">
    <property type="term" value="C:cytosol"/>
    <property type="evidence" value="ECO:0007669"/>
    <property type="project" value="TreeGrafter"/>
</dbReference>
<feature type="binding site" evidence="6">
    <location>
        <position position="110"/>
    </location>
    <ligand>
        <name>a divalent metal cation</name>
        <dbReference type="ChEBI" id="CHEBI:60240"/>
        <label>2</label>
        <note>catalytic</note>
    </ligand>
</feature>
<evidence type="ECO:0000256" key="3">
    <source>
        <dbReference type="ARBA" id="ARBA00022670"/>
    </source>
</evidence>
<dbReference type="InterPro" id="IPR000994">
    <property type="entry name" value="Pept_M24"/>
</dbReference>
<feature type="binding site" evidence="6">
    <location>
        <position position="82"/>
    </location>
    <ligand>
        <name>substrate</name>
    </ligand>
</feature>
<dbReference type="KEGG" id="sta:STHERM_c10750"/>
<feature type="binding site" evidence="6">
    <location>
        <position position="236"/>
    </location>
    <ligand>
        <name>a divalent metal cation</name>
        <dbReference type="ChEBI" id="CHEBI:60240"/>
        <label>1</label>
    </ligand>
</feature>
<evidence type="ECO:0000313" key="9">
    <source>
        <dbReference type="EMBL" id="ADN02020.1"/>
    </source>
</evidence>
<evidence type="ECO:0000256" key="6">
    <source>
        <dbReference type="HAMAP-Rule" id="MF_01974"/>
    </source>
</evidence>
<dbReference type="AlphaFoldDB" id="E0RSN3"/>
<feature type="binding site" evidence="6">
    <location>
        <position position="236"/>
    </location>
    <ligand>
        <name>a divalent metal cation</name>
        <dbReference type="ChEBI" id="CHEBI:60240"/>
        <label>2</label>
        <note>catalytic</note>
    </ligand>
</feature>
<dbReference type="InterPro" id="IPR002467">
    <property type="entry name" value="Pept_M24A_MAP1"/>
</dbReference>
<dbReference type="Gene3D" id="3.90.230.10">
    <property type="entry name" value="Creatinase/methionine aminopeptidase superfamily"/>
    <property type="match status" value="1"/>
</dbReference>
<evidence type="ECO:0000256" key="2">
    <source>
        <dbReference type="ARBA" id="ARBA00022438"/>
    </source>
</evidence>
<dbReference type="Pfam" id="PF00557">
    <property type="entry name" value="Peptidase_M24"/>
    <property type="match status" value="1"/>
</dbReference>
<dbReference type="GO" id="GO:0004239">
    <property type="term" value="F:initiator methionyl aminopeptidase activity"/>
    <property type="evidence" value="ECO:0007669"/>
    <property type="project" value="UniProtKB-UniRule"/>
</dbReference>
<keyword evidence="2 6" id="KW-0031">Aminopeptidase</keyword>
<evidence type="ECO:0000256" key="7">
    <source>
        <dbReference type="RuleBase" id="RU003653"/>
    </source>
</evidence>
<keyword evidence="3 6" id="KW-0645">Protease</keyword>
<dbReference type="PROSITE" id="PS00680">
    <property type="entry name" value="MAP_1"/>
    <property type="match status" value="1"/>
</dbReference>
<dbReference type="SUPFAM" id="SSF55920">
    <property type="entry name" value="Creatinase/aminopeptidase"/>
    <property type="match status" value="1"/>
</dbReference>
<dbReference type="PANTHER" id="PTHR43330:SF27">
    <property type="entry name" value="METHIONINE AMINOPEPTIDASE"/>
    <property type="match status" value="1"/>
</dbReference>
<comment type="function">
    <text evidence="1 6">Removes the N-terminal methionine from nascent proteins. The N-terminal methionine is often cleaved when the second residue in the primary sequence is small and uncharged (Met-Ala-, Cys, Gly, Pro, Ser, Thr, or Val). Requires deformylation of the N(alpha)-formylated initiator methionine before it can be hydrolyzed.</text>
</comment>
<dbReference type="InterPro" id="IPR036005">
    <property type="entry name" value="Creatinase/aminopeptidase-like"/>
</dbReference>
<evidence type="ECO:0000256" key="4">
    <source>
        <dbReference type="ARBA" id="ARBA00022723"/>
    </source>
</evidence>
<name>E0RSN3_WINT6</name>